<dbReference type="Pfam" id="PF00646">
    <property type="entry name" value="F-box"/>
    <property type="match status" value="1"/>
</dbReference>
<proteinExistence type="predicted"/>
<dbReference type="SMART" id="SM00256">
    <property type="entry name" value="FBOX"/>
    <property type="match status" value="1"/>
</dbReference>
<dbReference type="InterPro" id="IPR036047">
    <property type="entry name" value="F-box-like_dom_sf"/>
</dbReference>
<dbReference type="PANTHER" id="PTHR31672:SF13">
    <property type="entry name" value="F-BOX PROTEIN CPR30-LIKE"/>
    <property type="match status" value="1"/>
</dbReference>
<evidence type="ECO:0000259" key="2">
    <source>
        <dbReference type="SMART" id="SM00256"/>
    </source>
</evidence>
<dbReference type="SUPFAM" id="SSF81383">
    <property type="entry name" value="F-box domain"/>
    <property type="match status" value="1"/>
</dbReference>
<dbReference type="NCBIfam" id="TIGR01640">
    <property type="entry name" value="F_box_assoc_1"/>
    <property type="match status" value="1"/>
</dbReference>
<organism evidence="3 4">
    <name type="scientific">Datura stramonium</name>
    <name type="common">Jimsonweed</name>
    <name type="synonym">Common thornapple</name>
    <dbReference type="NCBI Taxonomy" id="4076"/>
    <lineage>
        <taxon>Eukaryota</taxon>
        <taxon>Viridiplantae</taxon>
        <taxon>Streptophyta</taxon>
        <taxon>Embryophyta</taxon>
        <taxon>Tracheophyta</taxon>
        <taxon>Spermatophyta</taxon>
        <taxon>Magnoliopsida</taxon>
        <taxon>eudicotyledons</taxon>
        <taxon>Gunneridae</taxon>
        <taxon>Pentapetalae</taxon>
        <taxon>asterids</taxon>
        <taxon>lamiids</taxon>
        <taxon>Solanales</taxon>
        <taxon>Solanaceae</taxon>
        <taxon>Solanoideae</taxon>
        <taxon>Datureae</taxon>
        <taxon>Datura</taxon>
    </lineage>
</organism>
<reference evidence="3 4" key="1">
    <citation type="journal article" date="2021" name="BMC Genomics">
        <title>Datura genome reveals duplications of psychoactive alkaloid biosynthetic genes and high mutation rate following tissue culture.</title>
        <authorList>
            <person name="Rajewski A."/>
            <person name="Carter-House D."/>
            <person name="Stajich J."/>
            <person name="Litt A."/>
        </authorList>
    </citation>
    <scope>NUCLEOTIDE SEQUENCE [LARGE SCALE GENOMIC DNA]</scope>
    <source>
        <strain evidence="3">AR-01</strain>
    </source>
</reference>
<dbReference type="PANTHER" id="PTHR31672">
    <property type="entry name" value="BNACNNG10540D PROTEIN"/>
    <property type="match status" value="1"/>
</dbReference>
<dbReference type="Gene3D" id="1.20.1280.50">
    <property type="match status" value="1"/>
</dbReference>
<dbReference type="EMBL" id="JACEIK010000059">
    <property type="protein sequence ID" value="MCD7448356.1"/>
    <property type="molecule type" value="Genomic_DNA"/>
</dbReference>
<feature type="domain" description="F-box" evidence="2">
    <location>
        <begin position="89"/>
        <end position="129"/>
    </location>
</feature>
<sequence>MKKKCNPRSGKLANSCAPKIQKQKKKKKKKKKKKSIANTIKGKKFSSGEDAAQKFNHISKGKSIVEQSNKYNNTETEQMDVDQALGIQFQEDIIMEILSRLPVRYLVQFKCVSKLWKALISDPYFTMKHLNHAKNGRDFQKLLIYQHSITENTSSMYCCSLSSVQLVEINAQKLDCPSSSTSVVHCSCNGLAVIRVFKRTSAKQSVLMLWNPSTRESIVLPDPEFPVKGHFCLGMGYDSTSGDYKILKIRNDIDGSKEPNGILVLKSGSWRNIDKHPRGISSQVSGMGSALAFVNDAFHWICISGNYFQDSRTYSLVSFSISNEVYREIPLPEEISCLKGNTSIGVSVLDGMLCAYSTYDHEGKRTFKIWALKDYGVNESWNTLFSIDDRKICQALPKYRFANGEVLFWCIYLQGDGPHSFRTSRGPFGIPDAIQDGVAFTESLISPKSLI</sequence>
<accession>A0ABS8RNI4</accession>
<dbReference type="InterPro" id="IPR013187">
    <property type="entry name" value="F-box-assoc_dom_typ3"/>
</dbReference>
<comment type="caution">
    <text evidence="3">The sequence shown here is derived from an EMBL/GenBank/DDBJ whole genome shotgun (WGS) entry which is preliminary data.</text>
</comment>
<dbReference type="Proteomes" id="UP000823775">
    <property type="component" value="Unassembled WGS sequence"/>
</dbReference>
<protein>
    <recommendedName>
        <fullName evidence="2">F-box domain-containing protein</fullName>
    </recommendedName>
</protein>
<dbReference type="InterPro" id="IPR017451">
    <property type="entry name" value="F-box-assoc_interact_dom"/>
</dbReference>
<dbReference type="CDD" id="cd22157">
    <property type="entry name" value="F-box_AtFBW1-like"/>
    <property type="match status" value="1"/>
</dbReference>
<gene>
    <name evidence="3" type="ORF">HAX54_041091</name>
</gene>
<keyword evidence="4" id="KW-1185">Reference proteome</keyword>
<evidence type="ECO:0000313" key="4">
    <source>
        <dbReference type="Proteomes" id="UP000823775"/>
    </source>
</evidence>
<feature type="region of interest" description="Disordered" evidence="1">
    <location>
        <begin position="1"/>
        <end position="40"/>
    </location>
</feature>
<evidence type="ECO:0000256" key="1">
    <source>
        <dbReference type="SAM" id="MobiDB-lite"/>
    </source>
</evidence>
<evidence type="ECO:0000313" key="3">
    <source>
        <dbReference type="EMBL" id="MCD7448356.1"/>
    </source>
</evidence>
<feature type="compositionally biased region" description="Basic residues" evidence="1">
    <location>
        <begin position="21"/>
        <end position="35"/>
    </location>
</feature>
<name>A0ABS8RNI4_DATST</name>
<dbReference type="InterPro" id="IPR001810">
    <property type="entry name" value="F-box_dom"/>
</dbReference>
<dbReference type="InterPro" id="IPR050796">
    <property type="entry name" value="SCF_F-box_component"/>
</dbReference>
<dbReference type="Pfam" id="PF08268">
    <property type="entry name" value="FBA_3"/>
    <property type="match status" value="1"/>
</dbReference>